<sequence>MSRARGKASPQEIEYMIIHYDDNRGPELVAALSINIALAIIFVFLRCLARRTIRSPLQADDWMIFITLIVACGQYITGIIGVHVGLGKHSIVLKGDYAPWAKCSIAYAILYVVATALVKISVLCLYRRLFGSKRNFKLASWIISGIIIIYTSVSALGSSFQCIPVASLWNLNIDGYCFNYRLAAFINATLNIIMEIVILVLPAHAIWSLQLGTKLKLQILAILLLGALYVWQPPFLHRLCSLRFALPVGNYG</sequence>
<feature type="transmembrane region" description="Helical" evidence="6">
    <location>
        <begin position="180"/>
        <end position="203"/>
    </location>
</feature>
<dbReference type="AlphaFoldDB" id="A0AA43U076"/>
<evidence type="ECO:0000256" key="2">
    <source>
        <dbReference type="ARBA" id="ARBA00022692"/>
    </source>
</evidence>
<evidence type="ECO:0000256" key="1">
    <source>
        <dbReference type="ARBA" id="ARBA00004141"/>
    </source>
</evidence>
<comment type="subcellular location">
    <subcellularLocation>
        <location evidence="1">Membrane</location>
        <topology evidence="1">Multi-pass membrane protein</topology>
    </subcellularLocation>
</comment>
<dbReference type="PANTHER" id="PTHR33048">
    <property type="entry name" value="PTH11-LIKE INTEGRAL MEMBRANE PROTEIN (AFU_ORTHOLOGUE AFUA_5G11245)"/>
    <property type="match status" value="1"/>
</dbReference>
<accession>A0AA43U076</accession>
<feature type="transmembrane region" description="Helical" evidence="6">
    <location>
        <begin position="28"/>
        <end position="49"/>
    </location>
</feature>
<keyword evidence="2 6" id="KW-0812">Transmembrane</keyword>
<feature type="transmembrane region" description="Helical" evidence="6">
    <location>
        <begin position="105"/>
        <end position="126"/>
    </location>
</feature>
<evidence type="ECO:0000313" key="9">
    <source>
        <dbReference type="Proteomes" id="UP001161017"/>
    </source>
</evidence>
<organism evidence="8 9">
    <name type="scientific">Ramalina farinacea</name>
    <dbReference type="NCBI Taxonomy" id="258253"/>
    <lineage>
        <taxon>Eukaryota</taxon>
        <taxon>Fungi</taxon>
        <taxon>Dikarya</taxon>
        <taxon>Ascomycota</taxon>
        <taxon>Pezizomycotina</taxon>
        <taxon>Lecanoromycetes</taxon>
        <taxon>OSLEUM clade</taxon>
        <taxon>Lecanoromycetidae</taxon>
        <taxon>Lecanorales</taxon>
        <taxon>Lecanorineae</taxon>
        <taxon>Ramalinaceae</taxon>
        <taxon>Ramalina</taxon>
    </lineage>
</organism>
<feature type="transmembrane region" description="Helical" evidence="6">
    <location>
        <begin position="61"/>
        <end position="85"/>
    </location>
</feature>
<keyword evidence="4 6" id="KW-0472">Membrane</keyword>
<comment type="caution">
    <text evidence="8">The sequence shown here is derived from an EMBL/GenBank/DDBJ whole genome shotgun (WGS) entry which is preliminary data.</text>
</comment>
<evidence type="ECO:0000256" key="4">
    <source>
        <dbReference type="ARBA" id="ARBA00023136"/>
    </source>
</evidence>
<gene>
    <name evidence="8" type="ORF">OHK93_003784</name>
</gene>
<feature type="domain" description="Rhodopsin" evidence="7">
    <location>
        <begin position="45"/>
        <end position="229"/>
    </location>
</feature>
<keyword evidence="9" id="KW-1185">Reference proteome</keyword>
<keyword evidence="3 6" id="KW-1133">Transmembrane helix</keyword>
<dbReference type="InterPro" id="IPR052337">
    <property type="entry name" value="SAT4-like"/>
</dbReference>
<dbReference type="EMBL" id="JAPUFD010000019">
    <property type="protein sequence ID" value="MDI1492570.1"/>
    <property type="molecule type" value="Genomic_DNA"/>
</dbReference>
<name>A0AA43U076_9LECA</name>
<protein>
    <recommendedName>
        <fullName evidence="7">Rhodopsin domain-containing protein</fullName>
    </recommendedName>
</protein>
<evidence type="ECO:0000256" key="5">
    <source>
        <dbReference type="ARBA" id="ARBA00038359"/>
    </source>
</evidence>
<reference evidence="8" key="1">
    <citation type="journal article" date="2023" name="Genome Biol. Evol.">
        <title>First Whole Genome Sequence and Flow Cytometry Genome Size Data for the Lichen-Forming Fungus Ramalina farinacea (Ascomycota).</title>
        <authorList>
            <person name="Llewellyn T."/>
            <person name="Mian S."/>
            <person name="Hill R."/>
            <person name="Leitch I.J."/>
            <person name="Gaya E."/>
        </authorList>
    </citation>
    <scope>NUCLEOTIDE SEQUENCE</scope>
    <source>
        <strain evidence="8">LIQ254RAFAR</strain>
    </source>
</reference>
<evidence type="ECO:0000256" key="3">
    <source>
        <dbReference type="ARBA" id="ARBA00022989"/>
    </source>
</evidence>
<evidence type="ECO:0000256" key="6">
    <source>
        <dbReference type="SAM" id="Phobius"/>
    </source>
</evidence>
<feature type="transmembrane region" description="Helical" evidence="6">
    <location>
        <begin position="215"/>
        <end position="232"/>
    </location>
</feature>
<comment type="similarity">
    <text evidence="5">Belongs to the SAT4 family.</text>
</comment>
<dbReference type="Pfam" id="PF20684">
    <property type="entry name" value="Fung_rhodopsin"/>
    <property type="match status" value="1"/>
</dbReference>
<evidence type="ECO:0000259" key="7">
    <source>
        <dbReference type="Pfam" id="PF20684"/>
    </source>
</evidence>
<dbReference type="InterPro" id="IPR049326">
    <property type="entry name" value="Rhodopsin_dom_fungi"/>
</dbReference>
<proteinExistence type="inferred from homology"/>
<dbReference type="PANTHER" id="PTHR33048:SF47">
    <property type="entry name" value="INTEGRAL MEMBRANE PROTEIN-RELATED"/>
    <property type="match status" value="1"/>
</dbReference>
<evidence type="ECO:0000313" key="8">
    <source>
        <dbReference type="EMBL" id="MDI1492570.1"/>
    </source>
</evidence>
<dbReference type="GO" id="GO:0016020">
    <property type="term" value="C:membrane"/>
    <property type="evidence" value="ECO:0007669"/>
    <property type="project" value="UniProtKB-SubCell"/>
</dbReference>
<dbReference type="Proteomes" id="UP001161017">
    <property type="component" value="Unassembled WGS sequence"/>
</dbReference>
<feature type="transmembrane region" description="Helical" evidence="6">
    <location>
        <begin position="138"/>
        <end position="160"/>
    </location>
</feature>